<reference evidence="1 2" key="1">
    <citation type="submission" date="2023-05" db="EMBL/GenBank/DDBJ databases">
        <title>A Combination of Whole Genome Sequencing and Metagenomics Reveals Diversity of Listeria spp. in Soil Collected from the Nantahala National Forest.</title>
        <authorList>
            <person name="Wang J."/>
            <person name="Schamp C.N."/>
            <person name="Hudson L.K."/>
            <person name="Chaggar H.K."/>
            <person name="Bryan D.W."/>
            <person name="Radosevich M."/>
            <person name="Denes T.G."/>
        </authorList>
    </citation>
    <scope>NUCLEOTIDE SEQUENCE [LARGE SCALE GENOMIC DNA]</scope>
    <source>
        <strain evidence="1 2">UTK S2-0002</strain>
    </source>
</reference>
<evidence type="ECO:0008006" key="3">
    <source>
        <dbReference type="Google" id="ProtNLM"/>
    </source>
</evidence>
<sequence>MSIEDFFIELAREFKKLNNVHATTALKSIESIKYDVIDILSKYAEADGTIHRSKNAKIMRELDKLFPEFNADINETIREVIEETASWTTDKLLKYFAVNYGVALVADSVKESIKASIVKDVFTYKWENGLTLHDSTFWLSRSLHDAIRISVNINSKKGFQEAVKGVNKTLEKERWRTENIIRSDGPNTYRRAIIENGKRSKYVKGWHITEGIHRSPKCVALATADHYGMGQGNYPEDTAFPIESPHPRCTSFLTYIMTAREDGLFDDYE</sequence>
<keyword evidence="2" id="KW-1185">Reference proteome</keyword>
<proteinExistence type="predicted"/>
<dbReference type="Proteomes" id="UP001252688">
    <property type="component" value="Unassembled WGS sequence"/>
</dbReference>
<evidence type="ECO:0000313" key="1">
    <source>
        <dbReference type="EMBL" id="MDT0112544.1"/>
    </source>
</evidence>
<comment type="caution">
    <text evidence="1">The sequence shown here is derived from an EMBL/GenBank/DDBJ whole genome shotgun (WGS) entry which is preliminary data.</text>
</comment>
<evidence type="ECO:0000313" key="2">
    <source>
        <dbReference type="Proteomes" id="UP001252688"/>
    </source>
</evidence>
<gene>
    <name evidence="1" type="ORF">QJV37_00210</name>
</gene>
<name>A0ABU2IJJ0_9LIST</name>
<protein>
    <recommendedName>
        <fullName evidence="3">Phage head morphogenesis protein</fullName>
    </recommendedName>
</protein>
<dbReference type="EMBL" id="JASBAM010000001">
    <property type="protein sequence ID" value="MDT0112544.1"/>
    <property type="molecule type" value="Genomic_DNA"/>
</dbReference>
<organism evidence="1 2">
    <name type="scientific">Listeria cossartiae subsp. cayugensis</name>
    <dbReference type="NCBI Taxonomy" id="2713505"/>
    <lineage>
        <taxon>Bacteria</taxon>
        <taxon>Bacillati</taxon>
        <taxon>Bacillota</taxon>
        <taxon>Bacilli</taxon>
        <taxon>Bacillales</taxon>
        <taxon>Listeriaceae</taxon>
        <taxon>Listeria</taxon>
        <taxon>Listeria cossartiae</taxon>
    </lineage>
</organism>
<dbReference type="RefSeq" id="WP_311177942.1">
    <property type="nucleotide sequence ID" value="NZ_JASAZZ010000001.1"/>
</dbReference>
<accession>A0ABU2IJJ0</accession>